<evidence type="ECO:0000313" key="4">
    <source>
        <dbReference type="Proteomes" id="UP001501803"/>
    </source>
</evidence>
<keyword evidence="2" id="KW-0812">Transmembrane</keyword>
<dbReference type="RefSeq" id="WP_345061936.1">
    <property type="nucleotide sequence ID" value="NZ_BAABCN010000002.1"/>
</dbReference>
<gene>
    <name evidence="3" type="ORF">GCM10022381_05010</name>
</gene>
<reference evidence="4" key="1">
    <citation type="journal article" date="2019" name="Int. J. Syst. Evol. Microbiol.">
        <title>The Global Catalogue of Microorganisms (GCM) 10K type strain sequencing project: providing services to taxonomists for standard genome sequencing and annotation.</title>
        <authorList>
            <consortium name="The Broad Institute Genomics Platform"/>
            <consortium name="The Broad Institute Genome Sequencing Center for Infectious Disease"/>
            <person name="Wu L."/>
            <person name="Ma J."/>
        </authorList>
    </citation>
    <scope>NUCLEOTIDE SEQUENCE [LARGE SCALE GENOMIC DNA]</scope>
    <source>
        <strain evidence="4">JCM 17021</strain>
    </source>
</reference>
<evidence type="ECO:0008006" key="5">
    <source>
        <dbReference type="Google" id="ProtNLM"/>
    </source>
</evidence>
<proteinExistence type="predicted"/>
<evidence type="ECO:0000256" key="2">
    <source>
        <dbReference type="SAM" id="Phobius"/>
    </source>
</evidence>
<dbReference type="EMBL" id="BAABCN010000002">
    <property type="protein sequence ID" value="GAA3864104.1"/>
    <property type="molecule type" value="Genomic_DNA"/>
</dbReference>
<feature type="region of interest" description="Disordered" evidence="1">
    <location>
        <begin position="1"/>
        <end position="53"/>
    </location>
</feature>
<evidence type="ECO:0000256" key="1">
    <source>
        <dbReference type="SAM" id="MobiDB-lite"/>
    </source>
</evidence>
<name>A0ABP7K3H8_9MICO</name>
<accession>A0ABP7K3H8</accession>
<keyword evidence="4" id="KW-1185">Reference proteome</keyword>
<organism evidence="3 4">
    <name type="scientific">Leifsonia kafniensis</name>
    <dbReference type="NCBI Taxonomy" id="475957"/>
    <lineage>
        <taxon>Bacteria</taxon>
        <taxon>Bacillati</taxon>
        <taxon>Actinomycetota</taxon>
        <taxon>Actinomycetes</taxon>
        <taxon>Micrococcales</taxon>
        <taxon>Microbacteriaceae</taxon>
        <taxon>Leifsonia</taxon>
    </lineage>
</organism>
<protein>
    <recommendedName>
        <fullName evidence="5">Cell division protein FtsL</fullName>
    </recommendedName>
</protein>
<feature type="transmembrane region" description="Helical" evidence="2">
    <location>
        <begin position="89"/>
        <end position="109"/>
    </location>
</feature>
<evidence type="ECO:0000313" key="3">
    <source>
        <dbReference type="EMBL" id="GAA3864104.1"/>
    </source>
</evidence>
<comment type="caution">
    <text evidence="3">The sequence shown here is derived from an EMBL/GenBank/DDBJ whole genome shotgun (WGS) entry which is preliminary data.</text>
</comment>
<keyword evidence="2" id="KW-0472">Membrane</keyword>
<dbReference type="Proteomes" id="UP001501803">
    <property type="component" value="Unassembled WGS sequence"/>
</dbReference>
<sequence>MSDNLARVLGQSQPPEFEHEHTQVSGNLARVLGQSQPPEFEHEHTQVSGNLARVLRPSQLPEPEREQTPARRPLQIVTTRTQRKARPRIIYAFTAVTGIVVIILAQLLVSVGISQGAFEISTLQKSQVELGRTADSLNENLVRVSAPQALAANAEALGMVSNSNPVYLRLSDNAVLGAPSPAAGTAVKAAALVPNSLLTGIPLVTQLPVAGAALAPAPGVPAIIPADSGIPTPMTH</sequence>
<keyword evidence="2" id="KW-1133">Transmembrane helix</keyword>